<dbReference type="GO" id="GO:0000272">
    <property type="term" value="P:polysaccharide catabolic process"/>
    <property type="evidence" value="ECO:0007669"/>
    <property type="project" value="TreeGrafter"/>
</dbReference>
<accession>X1KGN8</accession>
<sequence>VIALVKEVNPPVIRWPGGCFADGYHWQDGIGPRDQRPVKLDPAWKCWESNDFGTDEFLQFCKAVGAEPYMCLNFGSGTVEEAAGWVRYSNSSPSTLEGSWRVANGYSEPYGIRFWGVGNEVSYPTEIGHTNAKTYAKKLIEYCKALKEIDPEVKVVAVGCLASWPKDAIREKLGRPFSGNLKKFFQSLTDWNETVLEIVGEYIDFLSVHWYVPLLDPLEAKMLDKDRIYHAIVAAPQDLERM</sequence>
<dbReference type="InterPro" id="IPR055235">
    <property type="entry name" value="ASD1_cat"/>
</dbReference>
<organism evidence="2">
    <name type="scientific">marine sediment metagenome</name>
    <dbReference type="NCBI Taxonomy" id="412755"/>
    <lineage>
        <taxon>unclassified sequences</taxon>
        <taxon>metagenomes</taxon>
        <taxon>ecological metagenomes</taxon>
    </lineage>
</organism>
<dbReference type="Gene3D" id="3.20.20.80">
    <property type="entry name" value="Glycosidases"/>
    <property type="match status" value="1"/>
</dbReference>
<dbReference type="AlphaFoldDB" id="X1KGN8"/>
<dbReference type="SUPFAM" id="SSF51445">
    <property type="entry name" value="(Trans)glycosidases"/>
    <property type="match status" value="1"/>
</dbReference>
<name>X1KGN8_9ZZZZ</name>
<dbReference type="PANTHER" id="PTHR43576">
    <property type="entry name" value="ALPHA-L-ARABINOFURANOSIDASE C-RELATED"/>
    <property type="match status" value="1"/>
</dbReference>
<dbReference type="EMBL" id="BARU01038984">
    <property type="protein sequence ID" value="GAH89314.1"/>
    <property type="molecule type" value="Genomic_DNA"/>
</dbReference>
<dbReference type="PANTHER" id="PTHR43576:SF3">
    <property type="entry name" value="ALPHA-L-ARABINOFURANOSIDASE C"/>
    <property type="match status" value="1"/>
</dbReference>
<evidence type="ECO:0000313" key="2">
    <source>
        <dbReference type="EMBL" id="GAH89314.1"/>
    </source>
</evidence>
<feature type="non-terminal residue" evidence="2">
    <location>
        <position position="1"/>
    </location>
</feature>
<dbReference type="InterPro" id="IPR017853">
    <property type="entry name" value="GH"/>
</dbReference>
<reference evidence="2" key="1">
    <citation type="journal article" date="2014" name="Front. Microbiol.">
        <title>High frequency of phylogenetically diverse reductive dehalogenase-homologous genes in deep subseafloor sedimentary metagenomes.</title>
        <authorList>
            <person name="Kawai M."/>
            <person name="Futagami T."/>
            <person name="Toyoda A."/>
            <person name="Takaki Y."/>
            <person name="Nishi S."/>
            <person name="Hori S."/>
            <person name="Arai W."/>
            <person name="Tsubouchi T."/>
            <person name="Morono Y."/>
            <person name="Uchiyama I."/>
            <person name="Ito T."/>
            <person name="Fujiyama A."/>
            <person name="Inagaki F."/>
            <person name="Takami H."/>
        </authorList>
    </citation>
    <scope>NUCLEOTIDE SEQUENCE</scope>
    <source>
        <strain evidence="2">Expedition CK06-06</strain>
    </source>
</reference>
<feature type="domain" description="Alpha-L-arabinofuranosidase 1 catalytic" evidence="1">
    <location>
        <begin position="5"/>
        <end position="166"/>
    </location>
</feature>
<protein>
    <recommendedName>
        <fullName evidence="1">Alpha-L-arabinofuranosidase 1 catalytic domain-containing protein</fullName>
    </recommendedName>
</protein>
<evidence type="ECO:0000259" key="1">
    <source>
        <dbReference type="Pfam" id="PF22848"/>
    </source>
</evidence>
<dbReference type="Pfam" id="PF22848">
    <property type="entry name" value="ASD1_dom"/>
    <property type="match status" value="1"/>
</dbReference>
<comment type="caution">
    <text evidence="2">The sequence shown here is derived from an EMBL/GenBank/DDBJ whole genome shotgun (WGS) entry which is preliminary data.</text>
</comment>
<gene>
    <name evidence="2" type="ORF">S03H2_60491</name>
</gene>
<feature type="non-terminal residue" evidence="2">
    <location>
        <position position="242"/>
    </location>
</feature>
<proteinExistence type="predicted"/>